<name>A1VW61_POLNA</name>
<dbReference type="Proteomes" id="UP000000644">
    <property type="component" value="Plasmid pPNAP03"/>
</dbReference>
<accession>A1VW61</accession>
<geneLocation type="plasmid" evidence="1 2">
    <name>pPNAP03</name>
</geneLocation>
<protein>
    <submittedName>
        <fullName evidence="1">Uncharacterized protein</fullName>
    </submittedName>
</protein>
<dbReference type="HOGENOM" id="CLU_1873519_0_0_4"/>
<gene>
    <name evidence="1" type="ordered locus">Pnap_4824</name>
</gene>
<keyword evidence="1" id="KW-0614">Plasmid</keyword>
<sequence length="136" mass="14952">MSPLLFVPSRFLMAASAVHQSAASCAFLNLQEATGPISLRCLLHRKGRAWLSRSNAPAAKVACLCYKNYMNSFLTRATQELKRTFGVVEAEVAQGEKDVTSNERQVEATVLALVPEYHLVKVIPLHTSHPSLNCRA</sequence>
<keyword evidence="2" id="KW-1185">Reference proteome</keyword>
<reference evidence="2" key="1">
    <citation type="journal article" date="2009" name="Environ. Microbiol.">
        <title>The genome of Polaromonas naphthalenivorans strain CJ2, isolated from coal tar-contaminated sediment, reveals physiological and metabolic versatility and evolution through extensive horizontal gene transfer.</title>
        <authorList>
            <person name="Yagi J.M."/>
            <person name="Sims D."/>
            <person name="Brettin T."/>
            <person name="Bruce D."/>
            <person name="Madsen E.L."/>
        </authorList>
    </citation>
    <scope>NUCLEOTIDE SEQUENCE [LARGE SCALE GENOMIC DNA]</scope>
    <source>
        <strain evidence="2">CJ2</strain>
        <plasmid evidence="2">Plasmid pPNAP03</plasmid>
    </source>
</reference>
<dbReference type="KEGG" id="pna:Pnap_4824"/>
<dbReference type="EMBL" id="CP000532">
    <property type="protein sequence ID" value="ABM39889.1"/>
    <property type="molecule type" value="Genomic_DNA"/>
</dbReference>
<evidence type="ECO:0000313" key="1">
    <source>
        <dbReference type="EMBL" id="ABM39889.1"/>
    </source>
</evidence>
<organism evidence="1 2">
    <name type="scientific">Polaromonas naphthalenivorans (strain CJ2)</name>
    <dbReference type="NCBI Taxonomy" id="365044"/>
    <lineage>
        <taxon>Bacteria</taxon>
        <taxon>Pseudomonadati</taxon>
        <taxon>Pseudomonadota</taxon>
        <taxon>Betaproteobacteria</taxon>
        <taxon>Burkholderiales</taxon>
        <taxon>Comamonadaceae</taxon>
        <taxon>Polaromonas</taxon>
    </lineage>
</organism>
<dbReference type="AlphaFoldDB" id="A1VW61"/>
<evidence type="ECO:0000313" key="2">
    <source>
        <dbReference type="Proteomes" id="UP000000644"/>
    </source>
</evidence>
<proteinExistence type="predicted"/>